<evidence type="ECO:0000256" key="6">
    <source>
        <dbReference type="SAM" id="Phobius"/>
    </source>
</evidence>
<accession>A0AAV4ANN6</accession>
<feature type="transmembrane region" description="Helical" evidence="6">
    <location>
        <begin position="188"/>
        <end position="211"/>
    </location>
</feature>
<evidence type="ECO:0000256" key="2">
    <source>
        <dbReference type="ARBA" id="ARBA00022448"/>
    </source>
</evidence>
<dbReference type="InterPro" id="IPR052983">
    <property type="entry name" value="MFS_Riboflavin_Transporter"/>
</dbReference>
<dbReference type="SUPFAM" id="SSF103473">
    <property type="entry name" value="MFS general substrate transporter"/>
    <property type="match status" value="1"/>
</dbReference>
<dbReference type="Proteomes" id="UP000735302">
    <property type="component" value="Unassembled WGS sequence"/>
</dbReference>
<evidence type="ECO:0000256" key="1">
    <source>
        <dbReference type="ARBA" id="ARBA00004141"/>
    </source>
</evidence>
<dbReference type="InterPro" id="IPR036259">
    <property type="entry name" value="MFS_trans_sf"/>
</dbReference>
<name>A0AAV4ANN6_9GAST</name>
<keyword evidence="2" id="KW-0813">Transport</keyword>
<feature type="transmembrane region" description="Helical" evidence="6">
    <location>
        <begin position="134"/>
        <end position="160"/>
    </location>
</feature>
<dbReference type="Gene3D" id="1.20.1250.20">
    <property type="entry name" value="MFS general substrate transporter like domains"/>
    <property type="match status" value="1"/>
</dbReference>
<feature type="transmembrane region" description="Helical" evidence="6">
    <location>
        <begin position="101"/>
        <end position="122"/>
    </location>
</feature>
<feature type="transmembrane region" description="Helical" evidence="6">
    <location>
        <begin position="6"/>
        <end position="32"/>
    </location>
</feature>
<feature type="transmembrane region" description="Helical" evidence="6">
    <location>
        <begin position="73"/>
        <end position="95"/>
    </location>
</feature>
<sequence>MDNQSLVIIGATLVTFPLSMLTYYGNLLPYLASYFQAHRDSMTMYLDPLWPSTAFRCFLPVSMMFTTPLERWLGARTCISVGVAALCVCVLSGFFSVDEPVALTIIFGALHGLSVGLIYPLTSKLLLDTVSGPGGLASGIMSIGPALGSLVNIGLAYAVVNPTNKKADLEKGKTFYFSDPDIIKNVPYYFLVTGAVTAFTTVLGTLLLIIGSGRTNTKSEKNRSAEVSEAFDGKKYGSCSQRDNSNSRCNCTLDSNIGKDMFILSDPERSTHRPDEKVCTHKENCSDGCSKRKNIESPPHATKTKVEASFLNIEGKLDADGENKLYEVLPNLVKTPAKEVKEPVEKQEMVMCRLRVGQSWLTQNYLFKNGEQLLFCYVCDSLYTVQQILVEWQDFQITRSKYYNVIDLY</sequence>
<proteinExistence type="predicted"/>
<evidence type="ECO:0000256" key="3">
    <source>
        <dbReference type="ARBA" id="ARBA00022692"/>
    </source>
</evidence>
<comment type="subcellular location">
    <subcellularLocation>
        <location evidence="1">Membrane</location>
        <topology evidence="1">Multi-pass membrane protein</topology>
    </subcellularLocation>
</comment>
<gene>
    <name evidence="7" type="ORF">PoB_003548000</name>
</gene>
<evidence type="ECO:0000313" key="8">
    <source>
        <dbReference type="Proteomes" id="UP000735302"/>
    </source>
</evidence>
<keyword evidence="4 6" id="KW-1133">Transmembrane helix</keyword>
<dbReference type="EMBL" id="BLXT01004027">
    <property type="protein sequence ID" value="GFO08975.1"/>
    <property type="molecule type" value="Genomic_DNA"/>
</dbReference>
<dbReference type="PANTHER" id="PTHR43385">
    <property type="entry name" value="RIBOFLAVIN TRANSPORTER RIBJ"/>
    <property type="match status" value="1"/>
</dbReference>
<dbReference type="GO" id="GO:0016020">
    <property type="term" value="C:membrane"/>
    <property type="evidence" value="ECO:0007669"/>
    <property type="project" value="UniProtKB-SubCell"/>
</dbReference>
<evidence type="ECO:0000256" key="4">
    <source>
        <dbReference type="ARBA" id="ARBA00022989"/>
    </source>
</evidence>
<keyword evidence="3 6" id="KW-0812">Transmembrane</keyword>
<evidence type="ECO:0000313" key="7">
    <source>
        <dbReference type="EMBL" id="GFO08975.1"/>
    </source>
</evidence>
<dbReference type="PANTHER" id="PTHR43385:SF1">
    <property type="entry name" value="RIBOFLAVIN TRANSPORTER RIBJ"/>
    <property type="match status" value="1"/>
</dbReference>
<comment type="caution">
    <text evidence="7">The sequence shown here is derived from an EMBL/GenBank/DDBJ whole genome shotgun (WGS) entry which is preliminary data.</text>
</comment>
<dbReference type="AlphaFoldDB" id="A0AAV4ANN6"/>
<keyword evidence="8" id="KW-1185">Reference proteome</keyword>
<keyword evidence="5 6" id="KW-0472">Membrane</keyword>
<organism evidence="7 8">
    <name type="scientific">Plakobranchus ocellatus</name>
    <dbReference type="NCBI Taxonomy" id="259542"/>
    <lineage>
        <taxon>Eukaryota</taxon>
        <taxon>Metazoa</taxon>
        <taxon>Spiralia</taxon>
        <taxon>Lophotrochozoa</taxon>
        <taxon>Mollusca</taxon>
        <taxon>Gastropoda</taxon>
        <taxon>Heterobranchia</taxon>
        <taxon>Euthyneura</taxon>
        <taxon>Panpulmonata</taxon>
        <taxon>Sacoglossa</taxon>
        <taxon>Placobranchoidea</taxon>
        <taxon>Plakobranchidae</taxon>
        <taxon>Plakobranchus</taxon>
    </lineage>
</organism>
<protein>
    <submittedName>
        <fullName evidence="7">Transporter, major facilitator family protein</fullName>
    </submittedName>
</protein>
<reference evidence="7 8" key="1">
    <citation type="journal article" date="2021" name="Elife">
        <title>Chloroplast acquisition without the gene transfer in kleptoplastic sea slugs, Plakobranchus ocellatus.</title>
        <authorList>
            <person name="Maeda T."/>
            <person name="Takahashi S."/>
            <person name="Yoshida T."/>
            <person name="Shimamura S."/>
            <person name="Takaki Y."/>
            <person name="Nagai Y."/>
            <person name="Toyoda A."/>
            <person name="Suzuki Y."/>
            <person name="Arimoto A."/>
            <person name="Ishii H."/>
            <person name="Satoh N."/>
            <person name="Nishiyama T."/>
            <person name="Hasebe M."/>
            <person name="Maruyama T."/>
            <person name="Minagawa J."/>
            <person name="Obokata J."/>
            <person name="Shigenobu S."/>
        </authorList>
    </citation>
    <scope>NUCLEOTIDE SEQUENCE [LARGE SCALE GENOMIC DNA]</scope>
</reference>
<evidence type="ECO:0000256" key="5">
    <source>
        <dbReference type="ARBA" id="ARBA00023136"/>
    </source>
</evidence>